<dbReference type="InterPro" id="IPR000073">
    <property type="entry name" value="AB_hydrolase_1"/>
</dbReference>
<dbReference type="SUPFAM" id="SSF53474">
    <property type="entry name" value="alpha/beta-Hydrolases"/>
    <property type="match status" value="1"/>
</dbReference>
<gene>
    <name evidence="3" type="primary">menH</name>
    <name evidence="6" type="ORF">Xedl_00050</name>
</gene>
<comment type="catalytic activity">
    <reaction evidence="3">
        <text>5-enolpyruvoyl-6-hydroxy-2-succinyl-cyclohex-3-ene-1-carboxylate = (1R,6R)-6-hydroxy-2-succinyl-cyclohexa-2,4-diene-1-carboxylate + pyruvate</text>
        <dbReference type="Rhea" id="RHEA:25597"/>
        <dbReference type="ChEBI" id="CHEBI:15361"/>
        <dbReference type="ChEBI" id="CHEBI:58689"/>
        <dbReference type="ChEBI" id="CHEBI:58818"/>
        <dbReference type="EC" id="4.2.99.20"/>
    </reaction>
</comment>
<dbReference type="STRING" id="1873482.Xedl_00050"/>
<dbReference type="OrthoDB" id="9808398at2"/>
<dbReference type="PANTHER" id="PTHR42916:SF1">
    <property type="entry name" value="PROTEIN PHYLLO, CHLOROPLASTIC"/>
    <property type="match status" value="1"/>
</dbReference>
<proteinExistence type="inferred from homology"/>
<evidence type="ECO:0000256" key="4">
    <source>
        <dbReference type="NCBIfam" id="TIGR03695"/>
    </source>
</evidence>
<feature type="domain" description="AB hydrolase-1" evidence="5">
    <location>
        <begin position="29"/>
        <end position="258"/>
    </location>
</feature>
<dbReference type="UniPathway" id="UPA01057">
    <property type="reaction ID" value="UER00900"/>
</dbReference>
<dbReference type="UniPathway" id="UPA00079"/>
<comment type="pathway">
    <text evidence="3">Quinol/quinone metabolism; menaquinone biosynthesis.</text>
</comment>
<name>A0A1Q5TZC7_9GAMM</name>
<dbReference type="HAMAP" id="MF_01660">
    <property type="entry name" value="MenH"/>
    <property type="match status" value="1"/>
</dbReference>
<reference evidence="6 7" key="1">
    <citation type="submission" date="2016-09" db="EMBL/GenBank/DDBJ databases">
        <title>Xenorhabdus thuongxuanensis sp. nov. and Xenorhabdus eapokensis sp. nov., isolated from Steinernema species.</title>
        <authorList>
            <person name="Kaempfer P."/>
            <person name="Tobias N.J."/>
            <person name="Phan Ke L."/>
            <person name="Bode H.B."/>
            <person name="Glaeser S.P."/>
        </authorList>
    </citation>
    <scope>NUCLEOTIDE SEQUENCE [LARGE SCALE GENOMIC DNA]</scope>
    <source>
        <strain evidence="6 7">DL20</strain>
    </source>
</reference>
<evidence type="ECO:0000259" key="5">
    <source>
        <dbReference type="Pfam" id="PF12697"/>
    </source>
</evidence>
<evidence type="ECO:0000256" key="3">
    <source>
        <dbReference type="HAMAP-Rule" id="MF_01660"/>
    </source>
</evidence>
<protein>
    <recommendedName>
        <fullName evidence="3 4">2-succinyl-6-hydroxy-2,4-cyclohexadiene-1-carboxylate synthase</fullName>
        <shortName evidence="3">SHCHC synthase</shortName>
        <ecNumber evidence="3 4">4.2.99.20</ecNumber>
    </recommendedName>
</protein>
<dbReference type="Proteomes" id="UP000186268">
    <property type="component" value="Unassembled WGS sequence"/>
</dbReference>
<comment type="function">
    <text evidence="3">Catalyzes a proton abstraction reaction that results in 2,5-elimination of pyruvate from 2-succinyl-5-enolpyruvyl-6-hydroxy-3-cyclohexene-1-carboxylate (SEPHCHC) and the formation of 2-succinyl-6-hydroxy-2,4-cyclohexadiene-1-carboxylate (SHCHC).</text>
</comment>
<dbReference type="NCBIfam" id="NF008340">
    <property type="entry name" value="PRK11126.1"/>
    <property type="match status" value="1"/>
</dbReference>
<keyword evidence="7" id="KW-1185">Reference proteome</keyword>
<dbReference type="EMBL" id="MKGQ01000001">
    <property type="protein sequence ID" value="OKP05573.1"/>
    <property type="molecule type" value="Genomic_DNA"/>
</dbReference>
<comment type="similarity">
    <text evidence="3">Belongs to the AB hydrolase superfamily. MenH family.</text>
</comment>
<dbReference type="Pfam" id="PF12697">
    <property type="entry name" value="Abhydrolase_6"/>
    <property type="match status" value="1"/>
</dbReference>
<comment type="subunit">
    <text evidence="3">Monomer.</text>
</comment>
<evidence type="ECO:0000256" key="2">
    <source>
        <dbReference type="ARBA" id="ARBA00023239"/>
    </source>
</evidence>
<sequence length="272" mass="30619">MSARITDTGGGSVKLNCRTFHSHNQGIWLVWLHGFLGTGDDWSPIIDACDRYPSLVVDLPGHGNSVDVNLTGGFAEMSELLMATLAEYQINDYCLIGYSLGGRIAMYHAIYRKQDGLHGLLVEGGNPGLFSQQERDVRLRNDQHWAQRFRQEPMISVLADWYQQPIFADLTMAQRKQLIHLRSQNRGACIADILENTSLGRQPWLLPALQQISIPFSYLCGENDHKFQSIAQQHRLPLTTIPQVGHNAHYGNPVAFASAVNCFYHFLVKETQ</sequence>
<evidence type="ECO:0000313" key="7">
    <source>
        <dbReference type="Proteomes" id="UP000186268"/>
    </source>
</evidence>
<evidence type="ECO:0000313" key="6">
    <source>
        <dbReference type="EMBL" id="OKP05573.1"/>
    </source>
</evidence>
<keyword evidence="2 3" id="KW-0456">Lyase</keyword>
<dbReference type="InterPro" id="IPR029058">
    <property type="entry name" value="AB_hydrolase_fold"/>
</dbReference>
<dbReference type="GO" id="GO:0009234">
    <property type="term" value="P:menaquinone biosynthetic process"/>
    <property type="evidence" value="ECO:0007669"/>
    <property type="project" value="UniProtKB-UniRule"/>
</dbReference>
<comment type="caution">
    <text evidence="6">The sequence shown here is derived from an EMBL/GenBank/DDBJ whole genome shotgun (WGS) entry which is preliminary data.</text>
</comment>
<dbReference type="EC" id="4.2.99.20" evidence="3 4"/>
<organism evidence="6 7">
    <name type="scientific">Xenorhabdus eapokensis</name>
    <dbReference type="NCBI Taxonomy" id="1873482"/>
    <lineage>
        <taxon>Bacteria</taxon>
        <taxon>Pseudomonadati</taxon>
        <taxon>Pseudomonadota</taxon>
        <taxon>Gammaproteobacteria</taxon>
        <taxon>Enterobacterales</taxon>
        <taxon>Morganellaceae</taxon>
        <taxon>Xenorhabdus</taxon>
    </lineage>
</organism>
<dbReference type="PANTHER" id="PTHR42916">
    <property type="entry name" value="2-SUCCINYL-5-ENOLPYRUVYL-6-HYDROXY-3-CYCLOHEXENE-1-CARBOXYLATE SYNTHASE"/>
    <property type="match status" value="1"/>
</dbReference>
<dbReference type="NCBIfam" id="TIGR03695">
    <property type="entry name" value="menH_SHCHC"/>
    <property type="match status" value="1"/>
</dbReference>
<dbReference type="RefSeq" id="WP_074022075.1">
    <property type="nucleotide sequence ID" value="NZ_CAWNAG010000001.1"/>
</dbReference>
<dbReference type="InterPro" id="IPR022485">
    <property type="entry name" value="SHCHC_synthase_MenH"/>
</dbReference>
<comment type="pathway">
    <text evidence="3">Quinol/quinone metabolism; 1,4-dihydroxy-2-naphthoate biosynthesis; 1,4-dihydroxy-2-naphthoate from chorismate: step 3/7.</text>
</comment>
<keyword evidence="1 3" id="KW-0474">Menaquinone biosynthesis</keyword>
<accession>A0A1Q5TZC7</accession>
<dbReference type="GO" id="GO:0070205">
    <property type="term" value="F:2-succinyl-6-hydroxy-2,4-cyclohexadiene-1-carboxylate synthase activity"/>
    <property type="evidence" value="ECO:0007669"/>
    <property type="project" value="UniProtKB-UniRule"/>
</dbReference>
<evidence type="ECO:0000256" key="1">
    <source>
        <dbReference type="ARBA" id="ARBA00022428"/>
    </source>
</evidence>
<dbReference type="AlphaFoldDB" id="A0A1Q5TZC7"/>
<dbReference type="Gene3D" id="3.40.50.1820">
    <property type="entry name" value="alpha/beta hydrolase"/>
    <property type="match status" value="1"/>
</dbReference>